<sequence>MSTVNTSSSVLSAYSYKDTSSTSSSESSALGRDAFLQLLVTQMKNQNPLDPQDNTEFVSQLAQFSSLESMQNLSDTTDAIYSSYQSVQALQASSLVGRSVIVEAGSTQVDTSSGLSGSLVLPNAGSNVTVGVYDANGSLVKSISLGSLSAGTYSFDWDGTNESGELQSSGTYTFKATAGIGGENTALTTYLPATVSSVTINSSGGELMLNLAGLGSLALSKVQAIAD</sequence>
<reference evidence="8 9" key="1">
    <citation type="submission" date="2018-04" db="EMBL/GenBank/DDBJ databases">
        <title>Pseudomonas sp. nov., isolated from mangrove soil.</title>
        <authorList>
            <person name="Chen C."/>
        </authorList>
    </citation>
    <scope>NUCLEOTIDE SEQUENCE [LARGE SCALE GENOMIC DNA]</scope>
    <source>
        <strain evidence="8 9">JCM 14246</strain>
    </source>
</reference>
<dbReference type="InterPro" id="IPR005648">
    <property type="entry name" value="FlgD"/>
</dbReference>
<evidence type="ECO:0000256" key="2">
    <source>
        <dbReference type="ARBA" id="ARBA00016013"/>
    </source>
</evidence>
<evidence type="ECO:0000259" key="6">
    <source>
        <dbReference type="Pfam" id="PF13860"/>
    </source>
</evidence>
<protein>
    <recommendedName>
        <fullName evidence="2 5">Basal-body rod modification protein FlgD</fullName>
    </recommendedName>
</protein>
<dbReference type="InterPro" id="IPR025963">
    <property type="entry name" value="FLgD_Tudor"/>
</dbReference>
<keyword evidence="8" id="KW-0966">Cell projection</keyword>
<keyword evidence="3 5" id="KW-1005">Bacterial flagellum biogenesis</keyword>
<comment type="caution">
    <text evidence="8">The sequence shown here is derived from an EMBL/GenBank/DDBJ whole genome shotgun (WGS) entry which is preliminary data.</text>
</comment>
<evidence type="ECO:0000313" key="8">
    <source>
        <dbReference type="EMBL" id="PTU77637.1"/>
    </source>
</evidence>
<dbReference type="Pfam" id="PF13861">
    <property type="entry name" value="FLgD_tudor"/>
    <property type="match status" value="1"/>
</dbReference>
<evidence type="ECO:0000313" key="9">
    <source>
        <dbReference type="Proteomes" id="UP000244052"/>
    </source>
</evidence>
<dbReference type="Gene3D" id="2.30.30.910">
    <property type="match status" value="1"/>
</dbReference>
<keyword evidence="8" id="KW-0969">Cilium</keyword>
<evidence type="ECO:0000256" key="4">
    <source>
        <dbReference type="ARBA" id="ARBA00024746"/>
    </source>
</evidence>
<dbReference type="Proteomes" id="UP000244052">
    <property type="component" value="Unassembled WGS sequence"/>
</dbReference>
<dbReference type="EMBL" id="QASO01000112">
    <property type="protein sequence ID" value="PTU77637.1"/>
    <property type="molecule type" value="Genomic_DNA"/>
</dbReference>
<dbReference type="RefSeq" id="WP_108234487.1">
    <property type="nucleotide sequence ID" value="NZ_QASO01000112.1"/>
</dbReference>
<gene>
    <name evidence="8" type="ORF">DBO86_18630</name>
</gene>
<evidence type="ECO:0000256" key="1">
    <source>
        <dbReference type="ARBA" id="ARBA00010577"/>
    </source>
</evidence>
<dbReference type="Pfam" id="PF03963">
    <property type="entry name" value="FlgD"/>
    <property type="match status" value="1"/>
</dbReference>
<dbReference type="AlphaFoldDB" id="A0A2T5PIT8"/>
<dbReference type="InterPro" id="IPR025965">
    <property type="entry name" value="FlgD/Vpr_Ig-like"/>
</dbReference>
<dbReference type="GO" id="GO:0044781">
    <property type="term" value="P:bacterial-type flagellum organization"/>
    <property type="evidence" value="ECO:0007669"/>
    <property type="project" value="UniProtKB-UniRule"/>
</dbReference>
<evidence type="ECO:0000256" key="5">
    <source>
        <dbReference type="RuleBase" id="RU362076"/>
    </source>
</evidence>
<organism evidence="8 9">
    <name type="scientific">Ectopseudomonas oleovorans</name>
    <name type="common">Pseudomonas oleovorans</name>
    <dbReference type="NCBI Taxonomy" id="301"/>
    <lineage>
        <taxon>Bacteria</taxon>
        <taxon>Pseudomonadati</taxon>
        <taxon>Pseudomonadota</taxon>
        <taxon>Gammaproteobacteria</taxon>
        <taxon>Pseudomonadales</taxon>
        <taxon>Pseudomonadaceae</taxon>
        <taxon>Ectopseudomonas</taxon>
    </lineage>
</organism>
<evidence type="ECO:0000256" key="3">
    <source>
        <dbReference type="ARBA" id="ARBA00022795"/>
    </source>
</evidence>
<comment type="function">
    <text evidence="4 5">Required for flagellar hook formation. May act as a scaffolding protein.</text>
</comment>
<keyword evidence="8" id="KW-0282">Flagellum</keyword>
<accession>A0A2T5PIT8</accession>
<feature type="domain" description="FlgD/Vpr Ig-like" evidence="6">
    <location>
        <begin position="112"/>
        <end position="179"/>
    </location>
</feature>
<keyword evidence="9" id="KW-1185">Reference proteome</keyword>
<name>A0A2T5PIT8_ECTOL</name>
<dbReference type="Gene3D" id="2.60.40.4070">
    <property type="match status" value="1"/>
</dbReference>
<feature type="domain" description="FlgD Tudor-like" evidence="7">
    <location>
        <begin position="88"/>
        <end position="223"/>
    </location>
</feature>
<evidence type="ECO:0000259" key="7">
    <source>
        <dbReference type="Pfam" id="PF13861"/>
    </source>
</evidence>
<comment type="similarity">
    <text evidence="1 5">Belongs to the FlgD family.</text>
</comment>
<dbReference type="Pfam" id="PF13860">
    <property type="entry name" value="FlgD_ig"/>
    <property type="match status" value="1"/>
</dbReference>
<proteinExistence type="inferred from homology"/>